<dbReference type="FunFam" id="3.40.50.880:FF:000015">
    <property type="entry name" value="Protein DJ-1 homolog C"/>
    <property type="match status" value="1"/>
</dbReference>
<evidence type="ECO:0000313" key="3">
    <source>
        <dbReference type="EMBL" id="DBA04513.1"/>
    </source>
</evidence>
<dbReference type="PANTHER" id="PTHR48094:SF12">
    <property type="entry name" value="PARKINSON DISEASE PROTEIN 7 HOMOLOG"/>
    <property type="match status" value="1"/>
</dbReference>
<comment type="caution">
    <text evidence="3">The sequence shown here is derived from an EMBL/GenBank/DDBJ whole genome shotgun (WGS) entry which is preliminary data.</text>
</comment>
<evidence type="ECO:0000259" key="2">
    <source>
        <dbReference type="Pfam" id="PF01965"/>
    </source>
</evidence>
<dbReference type="GO" id="GO:1903189">
    <property type="term" value="P:glyoxal metabolic process"/>
    <property type="evidence" value="ECO:0007669"/>
    <property type="project" value="TreeGrafter"/>
</dbReference>
<dbReference type="InterPro" id="IPR002818">
    <property type="entry name" value="DJ-1/PfpI"/>
</dbReference>
<evidence type="ECO:0000256" key="1">
    <source>
        <dbReference type="ARBA" id="ARBA00022737"/>
    </source>
</evidence>
<dbReference type="InterPro" id="IPR050325">
    <property type="entry name" value="Prot/Nucl_acid_deglycase"/>
</dbReference>
<name>A0AAV2ZAS5_9STRA</name>
<organism evidence="3 4">
    <name type="scientific">Lagenidium giganteum</name>
    <dbReference type="NCBI Taxonomy" id="4803"/>
    <lineage>
        <taxon>Eukaryota</taxon>
        <taxon>Sar</taxon>
        <taxon>Stramenopiles</taxon>
        <taxon>Oomycota</taxon>
        <taxon>Peronosporomycetes</taxon>
        <taxon>Pythiales</taxon>
        <taxon>Pythiaceae</taxon>
    </lineage>
</organism>
<evidence type="ECO:0000313" key="4">
    <source>
        <dbReference type="Proteomes" id="UP001146120"/>
    </source>
</evidence>
<protein>
    <recommendedName>
        <fullName evidence="2">DJ-1/PfpI domain-containing protein</fullName>
    </recommendedName>
</protein>
<accession>A0AAV2ZAS5</accession>
<dbReference type="GO" id="GO:0005737">
    <property type="term" value="C:cytoplasm"/>
    <property type="evidence" value="ECO:0007669"/>
    <property type="project" value="TreeGrafter"/>
</dbReference>
<proteinExistence type="predicted"/>
<dbReference type="InterPro" id="IPR029062">
    <property type="entry name" value="Class_I_gatase-like"/>
</dbReference>
<reference evidence="3" key="1">
    <citation type="submission" date="2022-11" db="EMBL/GenBank/DDBJ databases">
        <authorList>
            <person name="Morgan W.R."/>
            <person name="Tartar A."/>
        </authorList>
    </citation>
    <scope>NUCLEOTIDE SEQUENCE</scope>
    <source>
        <strain evidence="3">ARSEF 373</strain>
    </source>
</reference>
<dbReference type="AlphaFoldDB" id="A0AAV2ZAS5"/>
<dbReference type="PANTHER" id="PTHR48094">
    <property type="entry name" value="PROTEIN/NUCLEIC ACID DEGLYCASE DJ-1-RELATED"/>
    <property type="match status" value="1"/>
</dbReference>
<keyword evidence="4" id="KW-1185">Reference proteome</keyword>
<dbReference type="Pfam" id="PF01965">
    <property type="entry name" value="DJ-1_PfpI"/>
    <property type="match status" value="1"/>
</dbReference>
<dbReference type="EMBL" id="DAKRPA010000007">
    <property type="protein sequence ID" value="DBA04513.1"/>
    <property type="molecule type" value="Genomic_DNA"/>
</dbReference>
<dbReference type="CDD" id="cd03135">
    <property type="entry name" value="GATase1_DJ-1"/>
    <property type="match status" value="1"/>
</dbReference>
<keyword evidence="1" id="KW-0677">Repeat</keyword>
<dbReference type="Proteomes" id="UP001146120">
    <property type="component" value="Unassembled WGS sequence"/>
</dbReference>
<dbReference type="NCBIfam" id="TIGR01383">
    <property type="entry name" value="not_thiJ"/>
    <property type="match status" value="1"/>
</dbReference>
<dbReference type="SUPFAM" id="SSF52317">
    <property type="entry name" value="Class I glutamine amidotransferase-like"/>
    <property type="match status" value="1"/>
</dbReference>
<gene>
    <name evidence="3" type="ORF">N0F65_011061</name>
</gene>
<dbReference type="Gene3D" id="3.40.50.880">
    <property type="match status" value="1"/>
</dbReference>
<feature type="domain" description="DJ-1/PfpI" evidence="2">
    <location>
        <begin position="18"/>
        <end position="178"/>
    </location>
</feature>
<dbReference type="InterPro" id="IPR006287">
    <property type="entry name" value="DJ-1"/>
</dbReference>
<sequence>MAAVLHAVSDLVAVKPTALIPVANGSEEIETAALVDVLARGGVRVTLADVGEDDDHFVTMAQGTIVQADKAISACTHLDFDVIVVPGGPGAATLAECQDLITLLKSQKNAGKLYGGICAGPVDVLLKHGLTSNVMTCYPESNKMLGAIYTDDRVVIADNCVTSQGPDTAIDMGLTLVELLRGEATAKKVADGIDAYDWKH</sequence>
<reference evidence="3" key="2">
    <citation type="journal article" date="2023" name="Microbiol Resour">
        <title>Decontamination and Annotation of the Draft Genome Sequence of the Oomycete Lagenidium giganteum ARSEF 373.</title>
        <authorList>
            <person name="Morgan W.R."/>
            <person name="Tartar A."/>
        </authorList>
    </citation>
    <scope>NUCLEOTIDE SEQUENCE</scope>
    <source>
        <strain evidence="3">ARSEF 373</strain>
    </source>
</reference>